<gene>
    <name evidence="2" type="ORF">BD626DRAFT_167343</name>
</gene>
<name>A0A550CQA3_9AGAR</name>
<proteinExistence type="predicted"/>
<evidence type="ECO:0000313" key="3">
    <source>
        <dbReference type="Proteomes" id="UP000320762"/>
    </source>
</evidence>
<comment type="caution">
    <text evidence="2">The sequence shown here is derived from an EMBL/GenBank/DDBJ whole genome shotgun (WGS) entry which is preliminary data.</text>
</comment>
<feature type="compositionally biased region" description="Low complexity" evidence="1">
    <location>
        <begin position="117"/>
        <end position="137"/>
    </location>
</feature>
<feature type="region of interest" description="Disordered" evidence="1">
    <location>
        <begin position="100"/>
        <end position="137"/>
    </location>
</feature>
<sequence length="154" mass="16482">MNSMDSAMFGATKQSIMSWQQQQKNAGCIGTSSLPSRLLCKRTVAVVRVAAAWQALAFPTLDPRNDHTVTRPLACQMEFKTLRSGPTPLHTCIVVSMSKRGRHPNPGRAAIGTSLDATASARASRPPSGSTRRAPGSRSLLSCMMPWMLAVSVG</sequence>
<evidence type="ECO:0000313" key="2">
    <source>
        <dbReference type="EMBL" id="TRM66975.1"/>
    </source>
</evidence>
<reference evidence="2 3" key="1">
    <citation type="journal article" date="2019" name="New Phytol.">
        <title>Comparative genomics reveals unique wood-decay strategies and fruiting body development in the Schizophyllaceae.</title>
        <authorList>
            <person name="Almasi E."/>
            <person name="Sahu N."/>
            <person name="Krizsan K."/>
            <person name="Balint B."/>
            <person name="Kovacs G.M."/>
            <person name="Kiss B."/>
            <person name="Cseklye J."/>
            <person name="Drula E."/>
            <person name="Henrissat B."/>
            <person name="Nagy I."/>
            <person name="Chovatia M."/>
            <person name="Adam C."/>
            <person name="LaButti K."/>
            <person name="Lipzen A."/>
            <person name="Riley R."/>
            <person name="Grigoriev I.V."/>
            <person name="Nagy L.G."/>
        </authorList>
    </citation>
    <scope>NUCLEOTIDE SEQUENCE [LARGE SCALE GENOMIC DNA]</scope>
    <source>
        <strain evidence="2 3">NL-1724</strain>
    </source>
</reference>
<evidence type="ECO:0000256" key="1">
    <source>
        <dbReference type="SAM" id="MobiDB-lite"/>
    </source>
</evidence>
<protein>
    <submittedName>
        <fullName evidence="2">Uncharacterized protein</fullName>
    </submittedName>
</protein>
<accession>A0A550CQA3</accession>
<organism evidence="2 3">
    <name type="scientific">Schizophyllum amplum</name>
    <dbReference type="NCBI Taxonomy" id="97359"/>
    <lineage>
        <taxon>Eukaryota</taxon>
        <taxon>Fungi</taxon>
        <taxon>Dikarya</taxon>
        <taxon>Basidiomycota</taxon>
        <taxon>Agaricomycotina</taxon>
        <taxon>Agaricomycetes</taxon>
        <taxon>Agaricomycetidae</taxon>
        <taxon>Agaricales</taxon>
        <taxon>Schizophyllaceae</taxon>
        <taxon>Schizophyllum</taxon>
    </lineage>
</organism>
<keyword evidence="3" id="KW-1185">Reference proteome</keyword>
<dbReference type="EMBL" id="VDMD01000003">
    <property type="protein sequence ID" value="TRM66975.1"/>
    <property type="molecule type" value="Genomic_DNA"/>
</dbReference>
<dbReference type="AlphaFoldDB" id="A0A550CQA3"/>
<dbReference type="Proteomes" id="UP000320762">
    <property type="component" value="Unassembled WGS sequence"/>
</dbReference>